<evidence type="ECO:0000313" key="14">
    <source>
        <dbReference type="EMBL" id="CAL1707417.1"/>
    </source>
</evidence>
<comment type="subcellular location">
    <subcellularLocation>
        <location evidence="2">Membrane</location>
    </subcellularLocation>
</comment>
<evidence type="ECO:0000256" key="12">
    <source>
        <dbReference type="ARBA" id="ARBA00023136"/>
    </source>
</evidence>
<evidence type="ECO:0000256" key="7">
    <source>
        <dbReference type="ARBA" id="ARBA00022723"/>
    </source>
</evidence>
<dbReference type="SUPFAM" id="SSF48264">
    <property type="entry name" value="Cytochrome P450"/>
    <property type="match status" value="1"/>
</dbReference>
<dbReference type="PRINTS" id="PR00385">
    <property type="entry name" value="P450"/>
</dbReference>
<keyword evidence="15" id="KW-1185">Reference proteome</keyword>
<evidence type="ECO:0000256" key="5">
    <source>
        <dbReference type="ARBA" id="ARBA00022617"/>
    </source>
</evidence>
<keyword evidence="12" id="KW-0472">Membrane</keyword>
<dbReference type="EMBL" id="OZ037947">
    <property type="protein sequence ID" value="CAL1707417.1"/>
    <property type="molecule type" value="Genomic_DNA"/>
</dbReference>
<keyword evidence="9 13" id="KW-0560">Oxidoreductase</keyword>
<dbReference type="PROSITE" id="PS00086">
    <property type="entry name" value="CYTOCHROME_P450"/>
    <property type="match status" value="1"/>
</dbReference>
<keyword evidence="5 13" id="KW-0349">Heme</keyword>
<dbReference type="PANTHER" id="PTHR46300:SF2">
    <property type="entry name" value="CYTOCHROME P450 MONOOXYGENASE ALNH-RELATED"/>
    <property type="match status" value="1"/>
</dbReference>
<dbReference type="InterPro" id="IPR017972">
    <property type="entry name" value="Cyt_P450_CS"/>
</dbReference>
<proteinExistence type="inferred from homology"/>
<reference evidence="15" key="1">
    <citation type="submission" date="2024-04" db="EMBL/GenBank/DDBJ databases">
        <authorList>
            <person name="Shaw F."/>
            <person name="Minotto A."/>
        </authorList>
    </citation>
    <scope>NUCLEOTIDE SEQUENCE [LARGE SCALE GENOMIC DNA]</scope>
</reference>
<dbReference type="InterPro" id="IPR002401">
    <property type="entry name" value="Cyt_P450_E_grp-I"/>
</dbReference>
<evidence type="ECO:0000256" key="13">
    <source>
        <dbReference type="RuleBase" id="RU000461"/>
    </source>
</evidence>
<protein>
    <recommendedName>
        <fullName evidence="16">Cytochrome P450</fullName>
    </recommendedName>
</protein>
<dbReference type="PRINTS" id="PR00463">
    <property type="entry name" value="EP450I"/>
</dbReference>
<dbReference type="InterPro" id="IPR036396">
    <property type="entry name" value="Cyt_P450_sf"/>
</dbReference>
<evidence type="ECO:0000256" key="4">
    <source>
        <dbReference type="ARBA" id="ARBA00010617"/>
    </source>
</evidence>
<evidence type="ECO:0008006" key="16">
    <source>
        <dbReference type="Google" id="ProtNLM"/>
    </source>
</evidence>
<evidence type="ECO:0000256" key="2">
    <source>
        <dbReference type="ARBA" id="ARBA00004370"/>
    </source>
</evidence>
<evidence type="ECO:0000256" key="3">
    <source>
        <dbReference type="ARBA" id="ARBA00005179"/>
    </source>
</evidence>
<keyword evidence="11 13" id="KW-0503">Monooxygenase</keyword>
<evidence type="ECO:0000256" key="9">
    <source>
        <dbReference type="ARBA" id="ARBA00023002"/>
    </source>
</evidence>
<dbReference type="Proteomes" id="UP001497453">
    <property type="component" value="Chromosome 4"/>
</dbReference>
<gene>
    <name evidence="14" type="ORF">GFSPODELE1_LOCUS6356</name>
</gene>
<evidence type="ECO:0000256" key="8">
    <source>
        <dbReference type="ARBA" id="ARBA00022989"/>
    </source>
</evidence>
<keyword evidence="10 13" id="KW-0408">Iron</keyword>
<dbReference type="PANTHER" id="PTHR46300">
    <property type="entry name" value="P450, PUTATIVE (EUROFUNG)-RELATED-RELATED"/>
    <property type="match status" value="1"/>
</dbReference>
<keyword evidence="8" id="KW-1133">Transmembrane helix</keyword>
<sequence>MSLSLTVVVLVVVFIGLVQRLWRIGSREQGLPPGPPTLPLLGNLLVFPRTRAHLKFTEWARSYGDIYSLKIGSGTAIVVSSPKMARECFELHGATTSDRPVLHVAELVYKGLEMPLARYGPHWRNLRRAAHDLLNKEACLSHLPIQRAEASQLMYDVLQQPQHLYGHIRRYAASVALSVIFGIHCSTYDNPVIEEFYECQRKWEHILRPGGHPPVDIFPILKYIPERWASWKGLCREVRSRQRKLYFTLLQNCIDRIKLDRRNNSFIEYVLEHEDHYGLTREMTGYLGLSLMEGGADTTAIYLQFFLVLMLAHPDVKARAQKEIDDVIGDGRSPDLEDIEHLPYIRALINEVHRCRPAAPTSIPHAATTDERIGGFFIPKGSMIFMNIWGIGRDPDLFEEPERFWPERFLNSEHGTKPEVDTTGCRSEIPMSFGGGRRICPGFNLAYNSIAMNVMNILWAFDINLPKDPATGKPIVPDEDDTTDGILLTPKPFKYDITPRSEARGDIIRTQFGAAKPTFELFDSADLKA</sequence>
<organism evidence="14 15">
    <name type="scientific">Somion occarium</name>
    <dbReference type="NCBI Taxonomy" id="3059160"/>
    <lineage>
        <taxon>Eukaryota</taxon>
        <taxon>Fungi</taxon>
        <taxon>Dikarya</taxon>
        <taxon>Basidiomycota</taxon>
        <taxon>Agaricomycotina</taxon>
        <taxon>Agaricomycetes</taxon>
        <taxon>Polyporales</taxon>
        <taxon>Cerrenaceae</taxon>
        <taxon>Somion</taxon>
    </lineage>
</organism>
<comment type="pathway">
    <text evidence="3">Secondary metabolite biosynthesis.</text>
</comment>
<accession>A0ABP1DHU3</accession>
<evidence type="ECO:0000256" key="11">
    <source>
        <dbReference type="ARBA" id="ARBA00023033"/>
    </source>
</evidence>
<comment type="similarity">
    <text evidence="4 13">Belongs to the cytochrome P450 family.</text>
</comment>
<comment type="cofactor">
    <cofactor evidence="1">
        <name>heme</name>
        <dbReference type="ChEBI" id="CHEBI:30413"/>
    </cofactor>
</comment>
<dbReference type="CDD" id="cd11065">
    <property type="entry name" value="CYP64-like"/>
    <property type="match status" value="1"/>
</dbReference>
<evidence type="ECO:0000313" key="15">
    <source>
        <dbReference type="Proteomes" id="UP001497453"/>
    </source>
</evidence>
<dbReference type="Gene3D" id="1.10.630.10">
    <property type="entry name" value="Cytochrome P450"/>
    <property type="match status" value="1"/>
</dbReference>
<dbReference type="InterPro" id="IPR050364">
    <property type="entry name" value="Cytochrome_P450_fung"/>
</dbReference>
<name>A0ABP1DHU3_9APHY</name>
<evidence type="ECO:0000256" key="6">
    <source>
        <dbReference type="ARBA" id="ARBA00022692"/>
    </source>
</evidence>
<dbReference type="Pfam" id="PF00067">
    <property type="entry name" value="p450"/>
    <property type="match status" value="1"/>
</dbReference>
<evidence type="ECO:0000256" key="10">
    <source>
        <dbReference type="ARBA" id="ARBA00023004"/>
    </source>
</evidence>
<keyword evidence="6" id="KW-0812">Transmembrane</keyword>
<evidence type="ECO:0000256" key="1">
    <source>
        <dbReference type="ARBA" id="ARBA00001971"/>
    </source>
</evidence>
<keyword evidence="7 13" id="KW-0479">Metal-binding</keyword>
<dbReference type="InterPro" id="IPR001128">
    <property type="entry name" value="Cyt_P450"/>
</dbReference>